<evidence type="ECO:0000256" key="2">
    <source>
        <dbReference type="ARBA" id="ARBA00023122"/>
    </source>
</evidence>
<evidence type="ECO:0000313" key="7">
    <source>
        <dbReference type="EMBL" id="HIH69065.1"/>
    </source>
</evidence>
<dbReference type="Gene3D" id="3.10.580.10">
    <property type="entry name" value="CBS-domain"/>
    <property type="match status" value="1"/>
</dbReference>
<dbReference type="InterPro" id="IPR000644">
    <property type="entry name" value="CBS_dom"/>
</dbReference>
<dbReference type="GO" id="GO:0009086">
    <property type="term" value="P:methionine biosynthetic process"/>
    <property type="evidence" value="ECO:0007669"/>
    <property type="project" value="UniProtKB-KW"/>
</dbReference>
<dbReference type="InterPro" id="IPR010982">
    <property type="entry name" value="Lambda_DNA-bd_dom_sf"/>
</dbReference>
<dbReference type="SMART" id="SM00530">
    <property type="entry name" value="HTH_XRE"/>
    <property type="match status" value="1"/>
</dbReference>
<dbReference type="Proteomes" id="UP000600363">
    <property type="component" value="Unassembled WGS sequence"/>
</dbReference>
<reference evidence="7" key="1">
    <citation type="journal article" date="2020" name="bioRxiv">
        <title>A rank-normalized archaeal taxonomy based on genome phylogeny resolves widespread incomplete and uneven classifications.</title>
        <authorList>
            <person name="Rinke C."/>
            <person name="Chuvochina M."/>
            <person name="Mussig A.J."/>
            <person name="Chaumeil P.-A."/>
            <person name="Waite D.W."/>
            <person name="Whitman W.B."/>
            <person name="Parks D.H."/>
            <person name="Hugenholtz P."/>
        </authorList>
    </citation>
    <scope>NUCLEOTIDE SEQUENCE</scope>
    <source>
        <strain evidence="7">UBA12518</strain>
    </source>
</reference>
<dbReference type="InterPro" id="IPR001387">
    <property type="entry name" value="Cro/C1-type_HTH"/>
</dbReference>
<dbReference type="InterPro" id="IPR017158">
    <property type="entry name" value="Tscrpt-reg_CBS-contain_prd"/>
</dbReference>
<feature type="domain" description="HTH cro/C1-type" evidence="5">
    <location>
        <begin position="9"/>
        <end position="62"/>
    </location>
</feature>
<keyword evidence="2 4" id="KW-0129">CBS domain</keyword>
<dbReference type="SMART" id="SM00116">
    <property type="entry name" value="CBS"/>
    <property type="match status" value="2"/>
</dbReference>
<dbReference type="PIRSF" id="PIRSF037253">
    <property type="entry name" value="HTH_CBS_prd"/>
    <property type="match status" value="1"/>
</dbReference>
<dbReference type="PROSITE" id="PS50943">
    <property type="entry name" value="HTH_CROC1"/>
    <property type="match status" value="1"/>
</dbReference>
<evidence type="ECO:0000259" key="6">
    <source>
        <dbReference type="PROSITE" id="PS51371"/>
    </source>
</evidence>
<dbReference type="Gene3D" id="1.10.260.40">
    <property type="entry name" value="lambda repressor-like DNA-binding domains"/>
    <property type="match status" value="1"/>
</dbReference>
<keyword evidence="1" id="KW-0028">Amino-acid biosynthesis</keyword>
<dbReference type="PANTHER" id="PTHR43080:SF4">
    <property type="entry name" value="CRO-LIKE PROTEIN"/>
    <property type="match status" value="1"/>
</dbReference>
<dbReference type="PANTHER" id="PTHR43080">
    <property type="entry name" value="CBS DOMAIN-CONTAINING PROTEIN CBSX3, MITOCHONDRIAL"/>
    <property type="match status" value="1"/>
</dbReference>
<sequence>MNIPTPDDIKKKRRELNLTQADLAKLAGVSQPLIARIEAGGVDPRLSTLGKIIRALNEIEGKKAMVSDIMHTPVVSVSRTDSVAKAMELMEKYGFSQLPVLEDGRPVGSVSVDAISRCIIGHESEDIKNKKVEELMEEVFPSIPPTMEAEFASHLLEARGAVLVYDEGKVVGILTKHDLMKLASERWAENEEE</sequence>
<dbReference type="GO" id="GO:0003677">
    <property type="term" value="F:DNA binding"/>
    <property type="evidence" value="ECO:0007669"/>
    <property type="project" value="InterPro"/>
</dbReference>
<protein>
    <submittedName>
        <fullName evidence="7">CBS domain-containing protein</fullName>
    </submittedName>
</protein>
<organism evidence="7 8">
    <name type="scientific">Methermicoccus shengliensis</name>
    <dbReference type="NCBI Taxonomy" id="660064"/>
    <lineage>
        <taxon>Archaea</taxon>
        <taxon>Methanobacteriati</taxon>
        <taxon>Methanobacteriota</taxon>
        <taxon>Stenosarchaea group</taxon>
        <taxon>Methanomicrobia</taxon>
        <taxon>Methanosarcinales</taxon>
        <taxon>Methermicoccaceae</taxon>
        <taxon>Methermicoccus</taxon>
    </lineage>
</organism>
<dbReference type="AlphaFoldDB" id="A0A832VZ82"/>
<evidence type="ECO:0000256" key="1">
    <source>
        <dbReference type="ARBA" id="ARBA00022605"/>
    </source>
</evidence>
<dbReference type="EMBL" id="DUIH01000002">
    <property type="protein sequence ID" value="HIH69065.1"/>
    <property type="molecule type" value="Genomic_DNA"/>
</dbReference>
<evidence type="ECO:0000259" key="5">
    <source>
        <dbReference type="PROSITE" id="PS50943"/>
    </source>
</evidence>
<feature type="domain" description="CBS" evidence="6">
    <location>
        <begin position="70"/>
        <end position="127"/>
    </location>
</feature>
<evidence type="ECO:0000256" key="4">
    <source>
        <dbReference type="PROSITE-ProRule" id="PRU00703"/>
    </source>
</evidence>
<evidence type="ECO:0000256" key="3">
    <source>
        <dbReference type="ARBA" id="ARBA00023167"/>
    </source>
</evidence>
<dbReference type="InterPro" id="IPR046342">
    <property type="entry name" value="CBS_dom_sf"/>
</dbReference>
<dbReference type="SUPFAM" id="SSF47413">
    <property type="entry name" value="lambda repressor-like DNA-binding domains"/>
    <property type="match status" value="1"/>
</dbReference>
<gene>
    <name evidence="7" type="ORF">HA299_00340</name>
</gene>
<keyword evidence="3" id="KW-0486">Methionine biosynthesis</keyword>
<dbReference type="CDD" id="cd00093">
    <property type="entry name" value="HTH_XRE"/>
    <property type="match status" value="1"/>
</dbReference>
<comment type="caution">
    <text evidence="7">The sequence shown here is derived from an EMBL/GenBank/DDBJ whole genome shotgun (WGS) entry which is preliminary data.</text>
</comment>
<dbReference type="Pfam" id="PF01381">
    <property type="entry name" value="HTH_3"/>
    <property type="match status" value="1"/>
</dbReference>
<evidence type="ECO:0000313" key="8">
    <source>
        <dbReference type="Proteomes" id="UP000600363"/>
    </source>
</evidence>
<name>A0A832VZ82_9EURY</name>
<dbReference type="SUPFAM" id="SSF54631">
    <property type="entry name" value="CBS-domain pair"/>
    <property type="match status" value="1"/>
</dbReference>
<dbReference type="PROSITE" id="PS51371">
    <property type="entry name" value="CBS"/>
    <property type="match status" value="1"/>
</dbReference>
<dbReference type="Pfam" id="PF00571">
    <property type="entry name" value="CBS"/>
    <property type="match status" value="2"/>
</dbReference>
<dbReference type="InterPro" id="IPR051257">
    <property type="entry name" value="Diverse_CBS-Domain"/>
</dbReference>
<proteinExistence type="predicted"/>
<accession>A0A832VZ82</accession>